<dbReference type="SUPFAM" id="SSF63748">
    <property type="entry name" value="Tudor/PWWP/MBT"/>
    <property type="match status" value="2"/>
</dbReference>
<dbReference type="Gene3D" id="2.30.30.140">
    <property type="match status" value="2"/>
</dbReference>
<feature type="compositionally biased region" description="Polar residues" evidence="1">
    <location>
        <begin position="493"/>
        <end position="511"/>
    </location>
</feature>
<evidence type="ECO:0000256" key="1">
    <source>
        <dbReference type="SAM" id="MobiDB-lite"/>
    </source>
</evidence>
<dbReference type="Proteomes" id="UP001230188">
    <property type="component" value="Unassembled WGS sequence"/>
</dbReference>
<evidence type="ECO:0000259" key="2">
    <source>
        <dbReference type="PROSITE" id="PS50304"/>
    </source>
</evidence>
<dbReference type="InterPro" id="IPR002999">
    <property type="entry name" value="Tudor"/>
</dbReference>
<feature type="compositionally biased region" description="Acidic residues" evidence="1">
    <location>
        <begin position="432"/>
        <end position="448"/>
    </location>
</feature>
<accession>A0AAD7UEQ9</accession>
<feature type="compositionally biased region" description="Basic and acidic residues" evidence="1">
    <location>
        <begin position="242"/>
        <end position="257"/>
    </location>
</feature>
<protein>
    <recommendedName>
        <fullName evidence="2">Tudor domain-containing protein</fullName>
    </recommendedName>
</protein>
<feature type="compositionally biased region" description="Basic and acidic residues" evidence="1">
    <location>
        <begin position="188"/>
        <end position="197"/>
    </location>
</feature>
<feature type="domain" description="Tudor" evidence="2">
    <location>
        <begin position="327"/>
        <end position="385"/>
    </location>
</feature>
<comment type="caution">
    <text evidence="3">The sequence shown here is derived from an EMBL/GenBank/DDBJ whole genome shotgun (WGS) entry which is preliminary data.</text>
</comment>
<feature type="compositionally biased region" description="Acidic residues" evidence="1">
    <location>
        <begin position="589"/>
        <end position="616"/>
    </location>
</feature>
<feature type="compositionally biased region" description="Basic residues" evidence="1">
    <location>
        <begin position="157"/>
        <end position="169"/>
    </location>
</feature>
<feature type="region of interest" description="Disordered" evidence="1">
    <location>
        <begin position="426"/>
        <end position="616"/>
    </location>
</feature>
<evidence type="ECO:0000313" key="4">
    <source>
        <dbReference type="Proteomes" id="UP001230188"/>
    </source>
</evidence>
<dbReference type="PROSITE" id="PS50304">
    <property type="entry name" value="TUDOR"/>
    <property type="match status" value="1"/>
</dbReference>
<proteinExistence type="predicted"/>
<dbReference type="EMBL" id="JAQMWT010000350">
    <property type="protein sequence ID" value="KAJ8603489.1"/>
    <property type="molecule type" value="Genomic_DNA"/>
</dbReference>
<gene>
    <name evidence="3" type="ORF">CTAYLR_005145</name>
</gene>
<feature type="region of interest" description="Disordered" evidence="1">
    <location>
        <begin position="224"/>
        <end position="257"/>
    </location>
</feature>
<evidence type="ECO:0000313" key="3">
    <source>
        <dbReference type="EMBL" id="KAJ8603489.1"/>
    </source>
</evidence>
<dbReference type="AlphaFoldDB" id="A0AAD7UEQ9"/>
<reference evidence="3" key="1">
    <citation type="submission" date="2023-01" db="EMBL/GenBank/DDBJ databases">
        <title>Metagenome sequencing of chrysophaentin producing Chrysophaeum taylorii.</title>
        <authorList>
            <person name="Davison J."/>
            <person name="Bewley C."/>
        </authorList>
    </citation>
    <scope>NUCLEOTIDE SEQUENCE</scope>
    <source>
        <strain evidence="3">NIES-1699</strain>
    </source>
</reference>
<dbReference type="SMART" id="SM00333">
    <property type="entry name" value="TUDOR"/>
    <property type="match status" value="2"/>
</dbReference>
<feature type="region of interest" description="Disordered" evidence="1">
    <location>
        <begin position="16"/>
        <end position="97"/>
    </location>
</feature>
<feature type="region of interest" description="Disordered" evidence="1">
    <location>
        <begin position="130"/>
        <end position="197"/>
    </location>
</feature>
<organism evidence="3 4">
    <name type="scientific">Chrysophaeum taylorii</name>
    <dbReference type="NCBI Taxonomy" id="2483200"/>
    <lineage>
        <taxon>Eukaryota</taxon>
        <taxon>Sar</taxon>
        <taxon>Stramenopiles</taxon>
        <taxon>Ochrophyta</taxon>
        <taxon>Pelagophyceae</taxon>
        <taxon>Pelagomonadales</taxon>
        <taxon>Pelagomonadaceae</taxon>
        <taxon>Chrysophaeum</taxon>
    </lineage>
</organism>
<dbReference type="CDD" id="cd04508">
    <property type="entry name" value="Tudor_SF"/>
    <property type="match status" value="1"/>
</dbReference>
<keyword evidence="4" id="KW-1185">Reference proteome</keyword>
<feature type="compositionally biased region" description="Basic and acidic residues" evidence="1">
    <location>
        <begin position="31"/>
        <end position="55"/>
    </location>
</feature>
<name>A0AAD7UEQ9_9STRA</name>
<sequence>MLLPDVVLPVFKLEECRNPPKQTGLPDFDLCEAHERGHHRRSEEREPQRSEEPPARRRRKILPLMRYRAPPPSKPRVKPVLRQPRPRSPRRKKEAFDYASMHGGTTGFRALGDGFGAANDVASWMRKFAHSARDEPPPPLPKKSVETTTTTTAAVLRKPRPAAVAKRRPPVPAPALPPDHSLRLARGRRAEAARRSRDRQLAARDAFLDAQVAKVQPESLMIEKRQRYLGAQPKPTRRARRQLKDSSKTESEPHLRRHRELLERYKGALLPGDVRAWREGDAVLVKWDDGARYPGLVARVDDRSADVRFVDGDSRDDVPLSDLEAPSWRVGDACRCLWEEDGEWYSGIVNAVAGTTVDVLFDDGDRRHGAPLAHLAKPADDDESTDVDGFVASRNVVVDAAAPSEVPPAVTPSLCDAAVIPQHAVRDKTEIVGEDDDRDEEYEVDDESGGGGGGDRRKHQPAAARSSSNQNHVDDEASARSQIVDHQYYQVAATPSDSRGANRGPTSWNSSADEDIGKPLPFVSNQRASDYGVPAITSGMVDHQTPVATTRSDGDGFSRNHPWGRDGETSTPPPSDVPPARDVGKNGGDYDDDDFDDDDDDDDDEYHDDDFEEDAS</sequence>
<feature type="compositionally biased region" description="Basic residues" evidence="1">
    <location>
        <begin position="75"/>
        <end position="93"/>
    </location>
</feature>
<feature type="compositionally biased region" description="Basic and acidic residues" evidence="1">
    <location>
        <begin position="552"/>
        <end position="568"/>
    </location>
</feature>